<accession>A0A183AUC6</accession>
<evidence type="ECO:0000256" key="1">
    <source>
        <dbReference type="SAM" id="MobiDB-lite"/>
    </source>
</evidence>
<reference evidence="2" key="1">
    <citation type="submission" date="2016-06" db="UniProtKB">
        <authorList>
            <consortium name="WormBaseParasite"/>
        </authorList>
    </citation>
    <scope>IDENTIFICATION</scope>
</reference>
<name>A0A183AUC6_9TREM</name>
<feature type="region of interest" description="Disordered" evidence="1">
    <location>
        <begin position="26"/>
        <end position="93"/>
    </location>
</feature>
<organism evidence="2">
    <name type="scientific">Echinostoma caproni</name>
    <dbReference type="NCBI Taxonomy" id="27848"/>
    <lineage>
        <taxon>Eukaryota</taxon>
        <taxon>Metazoa</taxon>
        <taxon>Spiralia</taxon>
        <taxon>Lophotrochozoa</taxon>
        <taxon>Platyhelminthes</taxon>
        <taxon>Trematoda</taxon>
        <taxon>Digenea</taxon>
        <taxon>Plagiorchiida</taxon>
        <taxon>Echinostomata</taxon>
        <taxon>Echinostomatoidea</taxon>
        <taxon>Echinostomatidae</taxon>
        <taxon>Echinostoma</taxon>
    </lineage>
</organism>
<proteinExistence type="predicted"/>
<sequence>LIKHPVLAQLNPSVVHTSATLDNAFSYKTPDQSSPTDSATLESTEERNVANKLKVPEVGNEYQPNQTNKGVDQEREQSADSEEEEDLLDEQSIDSFERAFRAILTTRERVGQLDHASRRKMAEKLTLQLWRAVGGSPDEVDGLSTESSDEVDGT</sequence>
<evidence type="ECO:0000313" key="2">
    <source>
        <dbReference type="WBParaSite" id="ECPE_0001059301-mRNA-1"/>
    </source>
</evidence>
<dbReference type="WBParaSite" id="ECPE_0001059301-mRNA-1">
    <property type="protein sequence ID" value="ECPE_0001059301-mRNA-1"/>
    <property type="gene ID" value="ECPE_0001059301"/>
</dbReference>
<dbReference type="AlphaFoldDB" id="A0A183AUC6"/>
<feature type="compositionally biased region" description="Polar residues" evidence="1">
    <location>
        <begin position="29"/>
        <end position="42"/>
    </location>
</feature>
<feature type="region of interest" description="Disordered" evidence="1">
    <location>
        <begin position="133"/>
        <end position="154"/>
    </location>
</feature>
<feature type="compositionally biased region" description="Acidic residues" evidence="1">
    <location>
        <begin position="79"/>
        <end position="92"/>
    </location>
</feature>
<protein>
    <submittedName>
        <fullName evidence="2">UPF0229 protein YeaH</fullName>
    </submittedName>
</protein>